<dbReference type="RefSeq" id="WP_117178807.1">
    <property type="nucleotide sequence ID" value="NZ_QFZK01000010.1"/>
</dbReference>
<dbReference type="GO" id="GO:0007165">
    <property type="term" value="P:signal transduction"/>
    <property type="evidence" value="ECO:0007669"/>
    <property type="project" value="UniProtKB-KW"/>
</dbReference>
<dbReference type="PANTHER" id="PTHR43531:SF14">
    <property type="entry name" value="METHYL-ACCEPTING CHEMOTAXIS PROTEIN I-RELATED"/>
    <property type="match status" value="1"/>
</dbReference>
<dbReference type="Proteomes" id="UP000260665">
    <property type="component" value="Unassembled WGS sequence"/>
</dbReference>
<dbReference type="CDD" id="cd06225">
    <property type="entry name" value="HAMP"/>
    <property type="match status" value="1"/>
</dbReference>
<dbReference type="Pfam" id="PF00015">
    <property type="entry name" value="MCPsignal"/>
    <property type="match status" value="1"/>
</dbReference>
<dbReference type="FunFam" id="1.10.287.950:FF:000001">
    <property type="entry name" value="Methyl-accepting chemotaxis sensory transducer"/>
    <property type="match status" value="1"/>
</dbReference>
<evidence type="ECO:0000313" key="8">
    <source>
        <dbReference type="EMBL" id="RFO96110.1"/>
    </source>
</evidence>
<dbReference type="InterPro" id="IPR004089">
    <property type="entry name" value="MCPsignal_dom"/>
</dbReference>
<dbReference type="GO" id="GO:0004888">
    <property type="term" value="F:transmembrane signaling receptor activity"/>
    <property type="evidence" value="ECO:0007669"/>
    <property type="project" value="InterPro"/>
</dbReference>
<dbReference type="Pfam" id="PF00672">
    <property type="entry name" value="HAMP"/>
    <property type="match status" value="1"/>
</dbReference>
<dbReference type="SMART" id="SM00283">
    <property type="entry name" value="MA"/>
    <property type="match status" value="1"/>
</dbReference>
<sequence length="589" mass="61168">MKLSLKLPLAFALTLTLLLAGALFGIWKLNSAVAHFEVDVLHEVAAQNKGAEIASHFAVAIQEWKNTLLRGSDPKDLDKYWSSHQKEMGAVNARILELEKLVDAQSEVHPLVTKLRGDMESAQAGYVAAFEAFKAAGNDPVAGDKAAKGRDRAATATLNELRTALTVAEARSSEIAVSSARTANRVAITVMLLISIVTMGGSVWLSRHIANDLSQAVHLAQSVAQGDLSSRVETRGHDEIAALMRALGAMQDNLASLVARVRQGAESLANASTEIAQGNHDLSARTEQQAAALQQTTSSMAALGSTVNHSADSARQANQLATNASSVAVRGGEVVGQVVETMKGINDSSRKIADIIGVIDGIAFQTNILALNAAVEAARAGEQGRGFAVVASEVRALAGRSAEAAKEIKTLIGASVERVEHGTALVDQAGTTMGEVVNAIRRVTDIVGEISSASSEQSVGVSQVGQAIGQIDQATQQNAALVEEMAAAASGLKNQSLELVNAASVFKLQGHATQAAPSYSMGTPPSRPPMLATKPAQRQLASGTRALKAPATTPAKPAAKAPSPKLVAPAKAAPAPAQTASGDEEWETF</sequence>
<keyword evidence="2" id="KW-0488">Methylation</keyword>
<evidence type="ECO:0000259" key="6">
    <source>
        <dbReference type="PROSITE" id="PS50111"/>
    </source>
</evidence>
<feature type="region of interest" description="Disordered" evidence="5">
    <location>
        <begin position="515"/>
        <end position="589"/>
    </location>
</feature>
<feature type="compositionally biased region" description="Low complexity" evidence="5">
    <location>
        <begin position="546"/>
        <end position="577"/>
    </location>
</feature>
<evidence type="ECO:0000256" key="2">
    <source>
        <dbReference type="ARBA" id="ARBA00022481"/>
    </source>
</evidence>
<evidence type="ECO:0000313" key="9">
    <source>
        <dbReference type="Proteomes" id="UP000260665"/>
    </source>
</evidence>
<feature type="domain" description="HAMP" evidence="7">
    <location>
        <begin position="207"/>
        <end position="259"/>
    </location>
</feature>
<dbReference type="SUPFAM" id="SSF58104">
    <property type="entry name" value="Methyl-accepting chemotaxis protein (MCP) signaling domain"/>
    <property type="match status" value="1"/>
</dbReference>
<feature type="domain" description="Methyl-accepting transducer" evidence="6">
    <location>
        <begin position="264"/>
        <end position="493"/>
    </location>
</feature>
<dbReference type="AlphaFoldDB" id="A0A3E1RBS1"/>
<evidence type="ECO:0000256" key="3">
    <source>
        <dbReference type="ARBA" id="ARBA00029447"/>
    </source>
</evidence>
<dbReference type="PROSITE" id="PS50111">
    <property type="entry name" value="CHEMOTAXIS_TRANSDUC_2"/>
    <property type="match status" value="1"/>
</dbReference>
<dbReference type="PRINTS" id="PR00260">
    <property type="entry name" value="CHEMTRNSDUCR"/>
</dbReference>
<dbReference type="OrthoDB" id="1884279at2"/>
<dbReference type="EMBL" id="QFZK01000010">
    <property type="protein sequence ID" value="RFO96110.1"/>
    <property type="molecule type" value="Genomic_DNA"/>
</dbReference>
<dbReference type="GO" id="GO:0005886">
    <property type="term" value="C:plasma membrane"/>
    <property type="evidence" value="ECO:0007669"/>
    <property type="project" value="TreeGrafter"/>
</dbReference>
<comment type="caution">
    <text evidence="8">The sequence shown here is derived from an EMBL/GenBank/DDBJ whole genome shotgun (WGS) entry which is preliminary data.</text>
</comment>
<evidence type="ECO:0000256" key="5">
    <source>
        <dbReference type="SAM" id="MobiDB-lite"/>
    </source>
</evidence>
<proteinExistence type="inferred from homology"/>
<organism evidence="8 9">
    <name type="scientific">Rhodoferax lacus</name>
    <dbReference type="NCBI Taxonomy" id="2184758"/>
    <lineage>
        <taxon>Bacteria</taxon>
        <taxon>Pseudomonadati</taxon>
        <taxon>Pseudomonadota</taxon>
        <taxon>Betaproteobacteria</taxon>
        <taxon>Burkholderiales</taxon>
        <taxon>Comamonadaceae</taxon>
        <taxon>Rhodoferax</taxon>
    </lineage>
</organism>
<dbReference type="InterPro" id="IPR003660">
    <property type="entry name" value="HAMP_dom"/>
</dbReference>
<dbReference type="GO" id="GO:0006935">
    <property type="term" value="P:chemotaxis"/>
    <property type="evidence" value="ECO:0007669"/>
    <property type="project" value="InterPro"/>
</dbReference>
<dbReference type="PROSITE" id="PS50885">
    <property type="entry name" value="HAMP"/>
    <property type="match status" value="1"/>
</dbReference>
<reference evidence="8 9" key="1">
    <citation type="submission" date="2018-05" db="EMBL/GenBank/DDBJ databases">
        <title>Rhodoferax soyangensis sp.nov., isolated from an oligotrophic freshwater lake.</title>
        <authorList>
            <person name="Park M."/>
        </authorList>
    </citation>
    <scope>NUCLEOTIDE SEQUENCE [LARGE SCALE GENOMIC DNA]</scope>
    <source>
        <strain evidence="8 9">IMCC26218</strain>
    </source>
</reference>
<dbReference type="PANTHER" id="PTHR43531">
    <property type="entry name" value="PROTEIN ICFG"/>
    <property type="match status" value="1"/>
</dbReference>
<accession>A0A3E1RBS1</accession>
<evidence type="ECO:0000256" key="1">
    <source>
        <dbReference type="ARBA" id="ARBA00004370"/>
    </source>
</evidence>
<comment type="similarity">
    <text evidence="3">Belongs to the methyl-accepting chemotaxis (MCP) protein family.</text>
</comment>
<dbReference type="Gene3D" id="1.10.287.950">
    <property type="entry name" value="Methyl-accepting chemotaxis protein"/>
    <property type="match status" value="1"/>
</dbReference>
<dbReference type="InterPro" id="IPR004090">
    <property type="entry name" value="Chemotax_Me-accpt_rcpt"/>
</dbReference>
<protein>
    <submittedName>
        <fullName evidence="8">Methyl-accepting chemotaxis protein</fullName>
    </submittedName>
</protein>
<comment type="subcellular location">
    <subcellularLocation>
        <location evidence="1">Membrane</location>
    </subcellularLocation>
</comment>
<dbReference type="CDD" id="cd11386">
    <property type="entry name" value="MCP_signal"/>
    <property type="match status" value="1"/>
</dbReference>
<dbReference type="SMART" id="SM00304">
    <property type="entry name" value="HAMP"/>
    <property type="match status" value="1"/>
</dbReference>
<name>A0A3E1RBS1_9BURK</name>
<gene>
    <name evidence="8" type="ORF">DIC66_15460</name>
</gene>
<keyword evidence="9" id="KW-1185">Reference proteome</keyword>
<evidence type="ECO:0000259" key="7">
    <source>
        <dbReference type="PROSITE" id="PS50885"/>
    </source>
</evidence>
<dbReference type="InterPro" id="IPR051310">
    <property type="entry name" value="MCP_chemotaxis"/>
</dbReference>
<evidence type="ECO:0000256" key="4">
    <source>
        <dbReference type="PROSITE-ProRule" id="PRU00284"/>
    </source>
</evidence>
<keyword evidence="4" id="KW-0807">Transducer</keyword>